<accession>A0A8B7QUR1</accession>
<dbReference type="PANTHER" id="PTHR24346:SF95">
    <property type="entry name" value="SPERM MOTILITY KINASE 3A"/>
    <property type="match status" value="1"/>
</dbReference>
<proteinExistence type="predicted"/>
<dbReference type="SUPFAM" id="SSF56112">
    <property type="entry name" value="Protein kinase-like (PK-like)"/>
    <property type="match status" value="1"/>
</dbReference>
<dbReference type="Proteomes" id="UP000694851">
    <property type="component" value="Unplaced"/>
</dbReference>
<dbReference type="GO" id="GO:0004674">
    <property type="term" value="F:protein serine/threonine kinase activity"/>
    <property type="evidence" value="ECO:0007669"/>
    <property type="project" value="UniProtKB-KW"/>
</dbReference>
<evidence type="ECO:0000256" key="7">
    <source>
        <dbReference type="SAM" id="MobiDB-lite"/>
    </source>
</evidence>
<feature type="compositionally biased region" description="Polar residues" evidence="7">
    <location>
        <begin position="453"/>
        <end position="469"/>
    </location>
</feature>
<dbReference type="AlphaFoldDB" id="A0A8B7QUR1"/>
<evidence type="ECO:0000256" key="3">
    <source>
        <dbReference type="ARBA" id="ARBA00022679"/>
    </source>
</evidence>
<keyword evidence="6" id="KW-0067">ATP-binding</keyword>
<keyword evidence="9" id="KW-1185">Reference proteome</keyword>
<evidence type="ECO:0000259" key="8">
    <source>
        <dbReference type="PROSITE" id="PS50011"/>
    </source>
</evidence>
<name>A0A8B7QUR1_HIPAR</name>
<dbReference type="FunFam" id="1.10.510.10:FF:000571">
    <property type="entry name" value="Maternal embryonic leucine zipper kinase"/>
    <property type="match status" value="1"/>
</dbReference>
<evidence type="ECO:0000256" key="6">
    <source>
        <dbReference type="ARBA" id="ARBA00022840"/>
    </source>
</evidence>
<keyword evidence="2" id="KW-0723">Serine/threonine-protein kinase</keyword>
<sequence>MEYFFHEIDVDQNSGIDSYELRETTGQGPFTSVVLGHHLLTRCQVAIKIIHERDYITVHRNIKRELRCRKHLHHHPNIIQLYHVICSPDSLFLVMELAPNGSIQDYLCAHGRMPEALARKLFRQLVSALHYCHTKGIAHRNLEPQNVLLDWRMNAKVVDFGFAASFKEHELSMFCGNPLAAPPELFLEQIYHGPAMDMWGLGVLLYKMLTDTYPFTGKNLDEIKHKVLKGEYIVPTYFSSGVTILLKKLIHLNPEGRESLQTILPDPWLNEGYEEELEPYIEPCRDVIDPWVARKMLQLDFPWQDIKDTLRNKNNNYLMATYYILTTKKDELQATPVKGFRLVSPKFNPRIRRIVPDSSPESMTSTLEPSINSHTQDSLYLPGDFPSPRQGFRRQGSSLWTMRQGRSPKSLPDHQPNLSPALVLDSAIKSEVVVLDHHSRAQHLLKDHHSRTSQESWTTTTEPAQNSGLTLSGQPRIQDHHIQDQLHLEVHGLQAQPVLQGCYSLAPPELQDHHSQARLKLQGQYSRAQTMLQGCHSQAQPRIQDSHI</sequence>
<organism evidence="9 10">
    <name type="scientific">Hipposideros armiger</name>
    <name type="common">Great Himalayan leaf-nosed bat</name>
    <dbReference type="NCBI Taxonomy" id="186990"/>
    <lineage>
        <taxon>Eukaryota</taxon>
        <taxon>Metazoa</taxon>
        <taxon>Chordata</taxon>
        <taxon>Craniata</taxon>
        <taxon>Vertebrata</taxon>
        <taxon>Euteleostomi</taxon>
        <taxon>Mammalia</taxon>
        <taxon>Eutheria</taxon>
        <taxon>Laurasiatheria</taxon>
        <taxon>Chiroptera</taxon>
        <taxon>Yinpterochiroptera</taxon>
        <taxon>Rhinolophoidea</taxon>
        <taxon>Hipposideridae</taxon>
        <taxon>Hipposideros</taxon>
    </lineage>
</organism>
<feature type="region of interest" description="Disordered" evidence="7">
    <location>
        <begin position="353"/>
        <end position="394"/>
    </location>
</feature>
<dbReference type="EC" id="2.7.11.1" evidence="1"/>
<dbReference type="CDD" id="cd14003">
    <property type="entry name" value="STKc_AMPK-like"/>
    <property type="match status" value="1"/>
</dbReference>
<evidence type="ECO:0000256" key="4">
    <source>
        <dbReference type="ARBA" id="ARBA00022741"/>
    </source>
</evidence>
<reference evidence="10" key="1">
    <citation type="submission" date="2025-08" db="UniProtKB">
        <authorList>
            <consortium name="RefSeq"/>
        </authorList>
    </citation>
    <scope>IDENTIFICATION</scope>
    <source>
        <tissue evidence="10">Muscle</tissue>
    </source>
</reference>
<evidence type="ECO:0000313" key="9">
    <source>
        <dbReference type="Proteomes" id="UP000694851"/>
    </source>
</evidence>
<dbReference type="GeneID" id="109379378"/>
<evidence type="ECO:0000256" key="1">
    <source>
        <dbReference type="ARBA" id="ARBA00012513"/>
    </source>
</evidence>
<protein>
    <recommendedName>
        <fullName evidence="1">non-specific serine/threonine protein kinase</fullName>
        <ecNumber evidence="1">2.7.11.1</ecNumber>
    </recommendedName>
</protein>
<dbReference type="Gene3D" id="1.10.510.10">
    <property type="entry name" value="Transferase(Phosphotransferase) domain 1"/>
    <property type="match status" value="1"/>
</dbReference>
<feature type="compositionally biased region" description="Polar residues" evidence="7">
    <location>
        <begin position="359"/>
        <end position="378"/>
    </location>
</feature>
<dbReference type="Pfam" id="PF00069">
    <property type="entry name" value="Pkinase"/>
    <property type="match status" value="1"/>
</dbReference>
<evidence type="ECO:0000313" key="10">
    <source>
        <dbReference type="RefSeq" id="XP_019491488.1"/>
    </source>
</evidence>
<dbReference type="InterPro" id="IPR011009">
    <property type="entry name" value="Kinase-like_dom_sf"/>
</dbReference>
<evidence type="ECO:0000256" key="5">
    <source>
        <dbReference type="ARBA" id="ARBA00022777"/>
    </source>
</evidence>
<dbReference type="PROSITE" id="PS50011">
    <property type="entry name" value="PROTEIN_KINASE_DOM"/>
    <property type="match status" value="1"/>
</dbReference>
<feature type="region of interest" description="Disordered" evidence="7">
    <location>
        <begin position="444"/>
        <end position="469"/>
    </location>
</feature>
<dbReference type="GO" id="GO:0035556">
    <property type="term" value="P:intracellular signal transduction"/>
    <property type="evidence" value="ECO:0007669"/>
    <property type="project" value="TreeGrafter"/>
</dbReference>
<gene>
    <name evidence="10" type="primary">LOC109379378</name>
</gene>
<dbReference type="GO" id="GO:0005524">
    <property type="term" value="F:ATP binding"/>
    <property type="evidence" value="ECO:0007669"/>
    <property type="project" value="UniProtKB-KW"/>
</dbReference>
<dbReference type="OrthoDB" id="9807223at2759"/>
<keyword evidence="3" id="KW-0808">Transferase</keyword>
<dbReference type="KEGG" id="hai:109379378"/>
<evidence type="ECO:0000256" key="2">
    <source>
        <dbReference type="ARBA" id="ARBA00022527"/>
    </source>
</evidence>
<feature type="domain" description="Protein kinase" evidence="8">
    <location>
        <begin position="19"/>
        <end position="269"/>
    </location>
</feature>
<keyword evidence="4" id="KW-0547">Nucleotide-binding</keyword>
<keyword evidence="5" id="KW-0418">Kinase</keyword>
<dbReference type="RefSeq" id="XP_019491488.1">
    <property type="nucleotide sequence ID" value="XM_019635943.1"/>
</dbReference>
<dbReference type="PANTHER" id="PTHR24346">
    <property type="entry name" value="MAP/MICROTUBULE AFFINITY-REGULATING KINASE"/>
    <property type="match status" value="1"/>
</dbReference>
<dbReference type="InterPro" id="IPR000719">
    <property type="entry name" value="Prot_kinase_dom"/>
</dbReference>
<dbReference type="GO" id="GO:0005737">
    <property type="term" value="C:cytoplasm"/>
    <property type="evidence" value="ECO:0007669"/>
    <property type="project" value="TreeGrafter"/>
</dbReference>